<dbReference type="AlphaFoldDB" id="B8HX15"/>
<dbReference type="InterPro" id="IPR029063">
    <property type="entry name" value="SAM-dependent_MTases_sf"/>
</dbReference>
<reference evidence="2" key="1">
    <citation type="submission" date="2009-01" db="EMBL/GenBank/DDBJ databases">
        <title>Complete sequence of chromosome Cyanothece sp. PCC 7425.</title>
        <authorList>
            <consortium name="US DOE Joint Genome Institute"/>
            <person name="Lucas S."/>
            <person name="Copeland A."/>
            <person name="Lapidus A."/>
            <person name="Glavina del Rio T."/>
            <person name="Dalin E."/>
            <person name="Tice H."/>
            <person name="Bruce D."/>
            <person name="Goodwin L."/>
            <person name="Pitluck S."/>
            <person name="Sims D."/>
            <person name="Meineke L."/>
            <person name="Brettin T."/>
            <person name="Detter J.C."/>
            <person name="Han C."/>
            <person name="Larimer F."/>
            <person name="Land M."/>
            <person name="Hauser L."/>
            <person name="Kyrpides N."/>
            <person name="Ovchinnikova G."/>
            <person name="Liberton M."/>
            <person name="Stoeckel J."/>
            <person name="Banerjee A."/>
            <person name="Singh A."/>
            <person name="Page L."/>
            <person name="Sato H."/>
            <person name="Zhao L."/>
            <person name="Sherman L."/>
            <person name="Pakrasi H."/>
            <person name="Richardson P."/>
        </authorList>
    </citation>
    <scope>NUCLEOTIDE SEQUENCE</scope>
    <source>
        <strain evidence="2">PCC 7425</strain>
    </source>
</reference>
<dbReference type="KEGG" id="cyn:Cyan7425_0932"/>
<feature type="domain" description="Methyltransferase FkbM" evidence="1">
    <location>
        <begin position="79"/>
        <end position="203"/>
    </location>
</feature>
<dbReference type="PANTHER" id="PTHR36973:SF4">
    <property type="entry name" value="NODULATION PROTEIN"/>
    <property type="match status" value="1"/>
</dbReference>
<dbReference type="InterPro" id="IPR006342">
    <property type="entry name" value="FkbM_mtfrase"/>
</dbReference>
<proteinExistence type="predicted"/>
<sequence length="319" mass="36113">MATFLKSLKNGGYLDDLSMTIAQVGSRKLSEKDDYGSQEWHVFAPNLKIYGFDADVDACEAANADLEARGIDWFEQHIPLTLSDRVGEATLYVTKDPMCSSLYRPNVNYLGRFAELAGAMDLDFSIEVETTTLDEFFLSTKASEVDFLHIDVQGADLNVLQGATGLLSRSGLGILIEVCFAPLYLNQPLFADVDNYLRDRNFTLFHFWIKQCARKISPIYSIHRPGQLTYGDALYFRDLLEDRNVDLQKNERLLKLACIADIFDFIDYSLEILTFLTIANDGNSKYNFAQIIINTLVQVKGIEDSLDSLPLFKQLQKYL</sequence>
<dbReference type="PANTHER" id="PTHR36973">
    <property type="entry name" value="SLL1456 PROTEIN-RELATED"/>
    <property type="match status" value="1"/>
</dbReference>
<dbReference type="GO" id="GO:0008171">
    <property type="term" value="F:O-methyltransferase activity"/>
    <property type="evidence" value="ECO:0007669"/>
    <property type="project" value="TreeGrafter"/>
</dbReference>
<dbReference type="eggNOG" id="ENOG502ZBRQ">
    <property type="taxonomic scope" value="Bacteria"/>
</dbReference>
<organism evidence="2">
    <name type="scientific">Cyanothece sp. (strain PCC 7425 / ATCC 29141)</name>
    <dbReference type="NCBI Taxonomy" id="395961"/>
    <lineage>
        <taxon>Bacteria</taxon>
        <taxon>Bacillati</taxon>
        <taxon>Cyanobacteriota</taxon>
        <taxon>Cyanophyceae</taxon>
        <taxon>Gomontiellales</taxon>
        <taxon>Cyanothecaceae</taxon>
        <taxon>Cyanothece</taxon>
    </lineage>
</organism>
<gene>
    <name evidence="2" type="ordered locus">Cyan7425_0932</name>
</gene>
<keyword evidence="2" id="KW-0808">Transferase</keyword>
<dbReference type="NCBIfam" id="TIGR01444">
    <property type="entry name" value="fkbM_fam"/>
    <property type="match status" value="1"/>
</dbReference>
<accession>B8HX15</accession>
<dbReference type="Pfam" id="PF05050">
    <property type="entry name" value="Methyltransf_21"/>
    <property type="match status" value="1"/>
</dbReference>
<dbReference type="GO" id="GO:0032259">
    <property type="term" value="P:methylation"/>
    <property type="evidence" value="ECO:0007669"/>
    <property type="project" value="UniProtKB-KW"/>
</dbReference>
<dbReference type="HOGENOM" id="CLU_044212_0_0_3"/>
<protein>
    <submittedName>
        <fullName evidence="2">Methyltransferase FkbM family</fullName>
    </submittedName>
</protein>
<dbReference type="EMBL" id="CP001344">
    <property type="protein sequence ID" value="ACL43318.1"/>
    <property type="molecule type" value="Genomic_DNA"/>
</dbReference>
<dbReference type="STRING" id="395961.Cyan7425_0932"/>
<evidence type="ECO:0000313" key="2">
    <source>
        <dbReference type="EMBL" id="ACL43318.1"/>
    </source>
</evidence>
<dbReference type="Gene3D" id="3.40.50.150">
    <property type="entry name" value="Vaccinia Virus protein VP39"/>
    <property type="match status" value="1"/>
</dbReference>
<dbReference type="OrthoDB" id="292760at2"/>
<keyword evidence="2" id="KW-0489">Methyltransferase</keyword>
<evidence type="ECO:0000259" key="1">
    <source>
        <dbReference type="Pfam" id="PF05050"/>
    </source>
</evidence>
<dbReference type="SUPFAM" id="SSF53335">
    <property type="entry name" value="S-adenosyl-L-methionine-dependent methyltransferases"/>
    <property type="match status" value="1"/>
</dbReference>
<name>B8HX15_CYAP4</name>
<dbReference type="InterPro" id="IPR053188">
    <property type="entry name" value="FkbM_Methyltransferase"/>
</dbReference>